<feature type="transmembrane region" description="Helical" evidence="1">
    <location>
        <begin position="201"/>
        <end position="219"/>
    </location>
</feature>
<organism evidence="3 4">
    <name type="scientific">Microlunatus spumicola</name>
    <dbReference type="NCBI Taxonomy" id="81499"/>
    <lineage>
        <taxon>Bacteria</taxon>
        <taxon>Bacillati</taxon>
        <taxon>Actinomycetota</taxon>
        <taxon>Actinomycetes</taxon>
        <taxon>Propionibacteriales</taxon>
        <taxon>Propionibacteriaceae</taxon>
        <taxon>Microlunatus</taxon>
    </lineage>
</organism>
<evidence type="ECO:0000256" key="1">
    <source>
        <dbReference type="SAM" id="Phobius"/>
    </source>
</evidence>
<feature type="transmembrane region" description="Helical" evidence="1">
    <location>
        <begin position="41"/>
        <end position="65"/>
    </location>
</feature>
<feature type="transmembrane region" description="Helical" evidence="1">
    <location>
        <begin position="127"/>
        <end position="151"/>
    </location>
</feature>
<comment type="caution">
    <text evidence="3">The sequence shown here is derived from an EMBL/GenBank/DDBJ whole genome shotgun (WGS) entry which is preliminary data.</text>
</comment>
<keyword evidence="3" id="KW-0482">Metalloprotease</keyword>
<gene>
    <name evidence="3" type="ORF">GCM10022197_42230</name>
</gene>
<proteinExistence type="predicted"/>
<sequence>MTYPVTYGPPPVLALRDPMPVEPVAYPQMLRTPRATRGRGVLMIVCFVLSYLLVSTVLQGAAIGWDVYRGRVAVDDLMQMRLSLTPALLVAVNLSNAACIPLSMVLQRAFFGQRGRWLHSVTGRFRWGLLGRGALVVLPFWAAYLAITLYYAPETVKTPSGTYVALLVIVVLTTPFQAAGEEYGARGLITRGAGSWFASPRTALLVGTVLSGGVFTLAHGAGDPWLIGFYFAFAVVLSLVTWRSGGLELAVLLHTANNLVAFGSLVLLQQDTSTVFDRGAGSAGPSVLLPAVILLLSTAALWLWASRAKPQRAYVPEAPPAPALDPASTYVGPWDRPAG</sequence>
<feature type="domain" description="CAAX prenyl protease 2/Lysostaphin resistance protein A-like" evidence="2">
    <location>
        <begin position="166"/>
        <end position="260"/>
    </location>
</feature>
<accession>A0ABP6YC13</accession>
<feature type="transmembrane region" description="Helical" evidence="1">
    <location>
        <begin position="85"/>
        <end position="106"/>
    </location>
</feature>
<dbReference type="EMBL" id="BAAAYR010000007">
    <property type="protein sequence ID" value="GAA3580073.1"/>
    <property type="molecule type" value="Genomic_DNA"/>
</dbReference>
<keyword evidence="4" id="KW-1185">Reference proteome</keyword>
<feature type="transmembrane region" description="Helical" evidence="1">
    <location>
        <begin position="163"/>
        <end position="180"/>
    </location>
</feature>
<keyword evidence="1" id="KW-0472">Membrane</keyword>
<keyword evidence="3" id="KW-0378">Hydrolase</keyword>
<feature type="transmembrane region" description="Helical" evidence="1">
    <location>
        <begin position="287"/>
        <end position="305"/>
    </location>
</feature>
<evidence type="ECO:0000313" key="3">
    <source>
        <dbReference type="EMBL" id="GAA3580073.1"/>
    </source>
</evidence>
<keyword evidence="3" id="KW-0645">Protease</keyword>
<keyword evidence="1" id="KW-0812">Transmembrane</keyword>
<name>A0ABP6YC13_9ACTN</name>
<dbReference type="RefSeq" id="WP_204912951.1">
    <property type="nucleotide sequence ID" value="NZ_BAAAYR010000007.1"/>
</dbReference>
<feature type="transmembrane region" description="Helical" evidence="1">
    <location>
        <begin position="249"/>
        <end position="267"/>
    </location>
</feature>
<dbReference type="Proteomes" id="UP001500767">
    <property type="component" value="Unassembled WGS sequence"/>
</dbReference>
<dbReference type="GO" id="GO:0008237">
    <property type="term" value="F:metallopeptidase activity"/>
    <property type="evidence" value="ECO:0007669"/>
    <property type="project" value="UniProtKB-KW"/>
</dbReference>
<dbReference type="InterPro" id="IPR003675">
    <property type="entry name" value="Rce1/LyrA-like_dom"/>
</dbReference>
<evidence type="ECO:0000313" key="4">
    <source>
        <dbReference type="Proteomes" id="UP001500767"/>
    </source>
</evidence>
<dbReference type="Pfam" id="PF02517">
    <property type="entry name" value="Rce1-like"/>
    <property type="match status" value="1"/>
</dbReference>
<feature type="transmembrane region" description="Helical" evidence="1">
    <location>
        <begin position="225"/>
        <end position="242"/>
    </location>
</feature>
<evidence type="ECO:0000259" key="2">
    <source>
        <dbReference type="Pfam" id="PF02517"/>
    </source>
</evidence>
<keyword evidence="1" id="KW-1133">Transmembrane helix</keyword>
<reference evidence="4" key="1">
    <citation type="journal article" date="2019" name="Int. J. Syst. Evol. Microbiol.">
        <title>The Global Catalogue of Microorganisms (GCM) 10K type strain sequencing project: providing services to taxonomists for standard genome sequencing and annotation.</title>
        <authorList>
            <consortium name="The Broad Institute Genomics Platform"/>
            <consortium name="The Broad Institute Genome Sequencing Center for Infectious Disease"/>
            <person name="Wu L."/>
            <person name="Ma J."/>
        </authorList>
    </citation>
    <scope>NUCLEOTIDE SEQUENCE [LARGE SCALE GENOMIC DNA]</scope>
    <source>
        <strain evidence="4">JCM 16540</strain>
    </source>
</reference>
<protein>
    <submittedName>
        <fullName evidence="3">CPBP family intramembrane metalloprotease</fullName>
    </submittedName>
</protein>